<dbReference type="CDD" id="cd01991">
    <property type="entry name" value="Asn_synthase_B_C"/>
    <property type="match status" value="1"/>
</dbReference>
<dbReference type="PATRIC" id="fig|1197174.4.peg.2968"/>
<dbReference type="PANTHER" id="PTHR43284:SF1">
    <property type="entry name" value="ASPARAGINE SYNTHETASE"/>
    <property type="match status" value="1"/>
</dbReference>
<comment type="similarity">
    <text evidence="2">Belongs to the asparagine synthetase family.</text>
</comment>
<dbReference type="EMBL" id="ALAB01000039">
    <property type="protein sequence ID" value="EJI84202.1"/>
    <property type="molecule type" value="Genomic_DNA"/>
</dbReference>
<sequence length="636" mass="71348">MCGLAGYLRFAESDSAAQQLAEQMGEAIWHRGPDAGSSWHDEKIMLVHRRLSILDLSEAGTQPMHSPCGRYVMVFNGEIYNFLDLKAELIASGEQFSTHTDSEVLLRLYLLRGPAALNTLNGMFALAIWDKAEQKLFLARDRLGKKPLYIYQDGDYFAFASELKALLPLPFFKRELCLEAVQDFFFYQYVPDPKSIFKQARKLKPAHYLEYQHGKVTEHCYWQLSFNHSSTAPADELAAELRTLLDDAVKIRMISDVPLGAFLSGGVDSSAVVASMARQSATPVTTCAIGFADKDYDEVHYARQIAEQFATDHHEFTVKASVTANFLRISRYFDEPFADPSFVPTYFVAELARKKVTVALAGDGGDENFAGYSKYVIDQTEQALRERLPTAVKPLAAVLAKLAAALPGTVARKANTLLRSLALTPEQGFFLTNSFFCPKLWQQLCLPEFQQALAGYDSAAVTTSAYQAADSDNHLSKVLYTDIKTYLPGDILVKVDRMTMANSLEARAPLLDYRMVEFAARVPATLKLHGKEKKHLLKLSQQQRLSNDILYRKKMGFSVPLANWLNKELKPIADGLFAAKDSGLGNFFKLALVKQLWQQHQAGDFRYTQELWSLLVFAAWWQHYMQPEASGQAVCL</sequence>
<dbReference type="Pfam" id="PF13537">
    <property type="entry name" value="GATase_7"/>
    <property type="match status" value="1"/>
</dbReference>
<comment type="pathway">
    <text evidence="1">Amino-acid biosynthesis; L-asparagine biosynthesis; L-asparagine from L-aspartate (L-Gln route): step 1/1.</text>
</comment>
<dbReference type="AlphaFoldDB" id="J2IAS0"/>
<keyword evidence="13" id="KW-1185">Reference proteome</keyword>
<dbReference type="InterPro" id="IPR029055">
    <property type="entry name" value="Ntn_hydrolases_N"/>
</dbReference>
<evidence type="ECO:0000259" key="11">
    <source>
        <dbReference type="PROSITE" id="PS51278"/>
    </source>
</evidence>
<evidence type="ECO:0000256" key="8">
    <source>
        <dbReference type="PIRSR" id="PIRSR001589-1"/>
    </source>
</evidence>
<dbReference type="Gene3D" id="3.40.50.620">
    <property type="entry name" value="HUPs"/>
    <property type="match status" value="2"/>
</dbReference>
<evidence type="ECO:0000313" key="12">
    <source>
        <dbReference type="EMBL" id="EJI84202.1"/>
    </source>
</evidence>
<feature type="active site" description="For GATase activity" evidence="8">
    <location>
        <position position="2"/>
    </location>
</feature>
<dbReference type="EC" id="6.3.5.4" evidence="3"/>
<keyword evidence="4 9" id="KW-0547">Nucleotide-binding</keyword>
<keyword evidence="6 8" id="KW-0315">Glutamine amidotransferase</keyword>
<proteinExistence type="inferred from homology"/>
<dbReference type="InterPro" id="IPR033738">
    <property type="entry name" value="AsnB_N"/>
</dbReference>
<feature type="binding site" evidence="9">
    <location>
        <position position="101"/>
    </location>
    <ligand>
        <name>L-glutamine</name>
        <dbReference type="ChEBI" id="CHEBI:58359"/>
    </ligand>
</feature>
<organism evidence="12 13">
    <name type="scientific">Alishewanella aestuarii B11</name>
    <dbReference type="NCBI Taxonomy" id="1197174"/>
    <lineage>
        <taxon>Bacteria</taxon>
        <taxon>Pseudomonadati</taxon>
        <taxon>Pseudomonadota</taxon>
        <taxon>Gammaproteobacteria</taxon>
        <taxon>Alteromonadales</taxon>
        <taxon>Alteromonadaceae</taxon>
        <taxon>Alishewanella</taxon>
    </lineage>
</organism>
<feature type="domain" description="Glutamine amidotransferase type-2" evidence="11">
    <location>
        <begin position="2"/>
        <end position="214"/>
    </location>
</feature>
<evidence type="ECO:0000256" key="7">
    <source>
        <dbReference type="ARBA" id="ARBA00048741"/>
    </source>
</evidence>
<keyword evidence="5 9" id="KW-0067">ATP-binding</keyword>
<dbReference type="PANTHER" id="PTHR43284">
    <property type="entry name" value="ASPARAGINE SYNTHETASE (GLUTAMINE-HYDROLYZING)"/>
    <property type="match status" value="1"/>
</dbReference>
<feature type="site" description="Important for beta-aspartyl-AMP intermediate formation" evidence="10">
    <location>
        <position position="363"/>
    </location>
</feature>
<dbReference type="SUPFAM" id="SSF56235">
    <property type="entry name" value="N-terminal nucleophile aminohydrolases (Ntn hydrolases)"/>
    <property type="match status" value="1"/>
</dbReference>
<dbReference type="NCBIfam" id="TIGR01536">
    <property type="entry name" value="asn_synth_AEB"/>
    <property type="match status" value="1"/>
</dbReference>
<evidence type="ECO:0000256" key="2">
    <source>
        <dbReference type="ARBA" id="ARBA00005752"/>
    </source>
</evidence>
<evidence type="ECO:0000256" key="6">
    <source>
        <dbReference type="ARBA" id="ARBA00022962"/>
    </source>
</evidence>
<dbReference type="InterPro" id="IPR014729">
    <property type="entry name" value="Rossmann-like_a/b/a_fold"/>
</dbReference>
<keyword evidence="8" id="KW-0028">Amino-acid biosynthesis</keyword>
<dbReference type="GO" id="GO:0006529">
    <property type="term" value="P:asparagine biosynthetic process"/>
    <property type="evidence" value="ECO:0007669"/>
    <property type="project" value="UniProtKB-KW"/>
</dbReference>
<gene>
    <name evidence="12" type="ORF">AEST_30360</name>
</gene>
<dbReference type="InterPro" id="IPR051786">
    <property type="entry name" value="ASN_synthetase/amidase"/>
</dbReference>
<dbReference type="PIRSF" id="PIRSF001589">
    <property type="entry name" value="Asn_synthetase_glu-h"/>
    <property type="match status" value="1"/>
</dbReference>
<dbReference type="InterPro" id="IPR001962">
    <property type="entry name" value="Asn_synthase"/>
</dbReference>
<reference evidence="12 13" key="1">
    <citation type="journal article" date="2012" name="J. Bacteriol.">
        <title>Genome Sequence of Pectin-Degrading Alishewanella aestuarii Strain B11T, Isolated from Tidal Flat Sediment.</title>
        <authorList>
            <person name="Jung J."/>
            <person name="Choi S."/>
            <person name="Chun J."/>
            <person name="Park W."/>
        </authorList>
    </citation>
    <scope>NUCLEOTIDE SEQUENCE [LARGE SCALE GENOMIC DNA]</scope>
    <source>
        <strain evidence="12 13">B11</strain>
    </source>
</reference>
<dbReference type="InterPro" id="IPR006426">
    <property type="entry name" value="Asn_synth_AEB"/>
</dbReference>
<feature type="binding site" evidence="9">
    <location>
        <position position="289"/>
    </location>
    <ligand>
        <name>ATP</name>
        <dbReference type="ChEBI" id="CHEBI:30616"/>
    </ligand>
</feature>
<evidence type="ECO:0000256" key="10">
    <source>
        <dbReference type="PIRSR" id="PIRSR001589-3"/>
    </source>
</evidence>
<dbReference type="Pfam" id="PF00733">
    <property type="entry name" value="Asn_synthase"/>
    <property type="match status" value="1"/>
</dbReference>
<comment type="catalytic activity">
    <reaction evidence="7">
        <text>L-aspartate + L-glutamine + ATP + H2O = L-asparagine + L-glutamate + AMP + diphosphate + H(+)</text>
        <dbReference type="Rhea" id="RHEA:12228"/>
        <dbReference type="ChEBI" id="CHEBI:15377"/>
        <dbReference type="ChEBI" id="CHEBI:15378"/>
        <dbReference type="ChEBI" id="CHEBI:29985"/>
        <dbReference type="ChEBI" id="CHEBI:29991"/>
        <dbReference type="ChEBI" id="CHEBI:30616"/>
        <dbReference type="ChEBI" id="CHEBI:33019"/>
        <dbReference type="ChEBI" id="CHEBI:58048"/>
        <dbReference type="ChEBI" id="CHEBI:58359"/>
        <dbReference type="ChEBI" id="CHEBI:456215"/>
        <dbReference type="EC" id="6.3.5.4"/>
    </reaction>
</comment>
<name>J2IAS0_9ALTE</name>
<dbReference type="CDD" id="cd00712">
    <property type="entry name" value="AsnB"/>
    <property type="match status" value="1"/>
</dbReference>
<protein>
    <recommendedName>
        <fullName evidence="3">asparagine synthase (glutamine-hydrolyzing)</fullName>
        <ecNumber evidence="3">6.3.5.4</ecNumber>
    </recommendedName>
</protein>
<evidence type="ECO:0000256" key="3">
    <source>
        <dbReference type="ARBA" id="ARBA00012737"/>
    </source>
</evidence>
<dbReference type="InterPro" id="IPR017932">
    <property type="entry name" value="GATase_2_dom"/>
</dbReference>
<evidence type="ECO:0000256" key="5">
    <source>
        <dbReference type="ARBA" id="ARBA00022840"/>
    </source>
</evidence>
<dbReference type="GO" id="GO:0005524">
    <property type="term" value="F:ATP binding"/>
    <property type="evidence" value="ECO:0007669"/>
    <property type="project" value="UniProtKB-KW"/>
</dbReference>
<dbReference type="SUPFAM" id="SSF52402">
    <property type="entry name" value="Adenine nucleotide alpha hydrolases-like"/>
    <property type="match status" value="1"/>
</dbReference>
<comment type="caution">
    <text evidence="12">The sequence shown here is derived from an EMBL/GenBank/DDBJ whole genome shotgun (WGS) entry which is preliminary data.</text>
</comment>
<dbReference type="Gene3D" id="3.60.20.10">
    <property type="entry name" value="Glutamine Phosphoribosylpyrophosphate, subunit 1, domain 1"/>
    <property type="match status" value="1"/>
</dbReference>
<evidence type="ECO:0000256" key="9">
    <source>
        <dbReference type="PIRSR" id="PIRSR001589-2"/>
    </source>
</evidence>
<evidence type="ECO:0000256" key="1">
    <source>
        <dbReference type="ARBA" id="ARBA00005187"/>
    </source>
</evidence>
<dbReference type="PROSITE" id="PS51278">
    <property type="entry name" value="GATASE_TYPE_2"/>
    <property type="match status" value="1"/>
</dbReference>
<dbReference type="RefSeq" id="WP_008610069.1">
    <property type="nucleotide sequence ID" value="NZ_ALAB01000039.1"/>
</dbReference>
<dbReference type="Proteomes" id="UP000012043">
    <property type="component" value="Unassembled WGS sequence"/>
</dbReference>
<dbReference type="GO" id="GO:0004066">
    <property type="term" value="F:asparagine synthase (glutamine-hydrolyzing) activity"/>
    <property type="evidence" value="ECO:0007669"/>
    <property type="project" value="UniProtKB-EC"/>
</dbReference>
<dbReference type="GO" id="GO:0005829">
    <property type="term" value="C:cytosol"/>
    <property type="evidence" value="ECO:0007669"/>
    <property type="project" value="TreeGrafter"/>
</dbReference>
<evidence type="ECO:0000313" key="13">
    <source>
        <dbReference type="Proteomes" id="UP000012043"/>
    </source>
</evidence>
<keyword evidence="8" id="KW-0061">Asparagine biosynthesis</keyword>
<evidence type="ECO:0000256" key="4">
    <source>
        <dbReference type="ARBA" id="ARBA00022741"/>
    </source>
</evidence>
<accession>J2IAS0</accession>